<dbReference type="Pfam" id="PF05699">
    <property type="entry name" value="Dimer_Tnp_hAT"/>
    <property type="match status" value="1"/>
</dbReference>
<dbReference type="AlphaFoldDB" id="A0ABD2PW82"/>
<evidence type="ECO:0000259" key="1">
    <source>
        <dbReference type="Pfam" id="PF05699"/>
    </source>
</evidence>
<accession>A0ABD2PW82</accession>
<evidence type="ECO:0000313" key="2">
    <source>
        <dbReference type="EMBL" id="KAL3311675.1"/>
    </source>
</evidence>
<comment type="caution">
    <text evidence="2">The sequence shown here is derived from an EMBL/GenBank/DDBJ whole genome shotgun (WGS) entry which is preliminary data.</text>
</comment>
<dbReference type="InterPro" id="IPR012337">
    <property type="entry name" value="RNaseH-like_sf"/>
</dbReference>
<feature type="non-terminal residue" evidence="2">
    <location>
        <position position="1"/>
    </location>
</feature>
<dbReference type="InterPro" id="IPR008906">
    <property type="entry name" value="HATC_C_dom"/>
</dbReference>
<keyword evidence="3" id="KW-1185">Reference proteome</keyword>
<protein>
    <recommendedName>
        <fullName evidence="1">HAT C-terminal dimerisation domain-containing protein</fullName>
    </recommendedName>
</protein>
<reference evidence="2 3" key="1">
    <citation type="submission" date="2024-11" db="EMBL/GenBank/DDBJ databases">
        <title>Adaptive evolution of stress response genes in parasites aligns with host niche diversity.</title>
        <authorList>
            <person name="Hahn C."/>
            <person name="Resl P."/>
        </authorList>
    </citation>
    <scope>NUCLEOTIDE SEQUENCE [LARGE SCALE GENOMIC DNA]</scope>
    <source>
        <strain evidence="2">EGGRZ-B1_66</strain>
        <tissue evidence="2">Body</tissue>
    </source>
</reference>
<organism evidence="2 3">
    <name type="scientific">Cichlidogyrus casuarinus</name>
    <dbReference type="NCBI Taxonomy" id="1844966"/>
    <lineage>
        <taxon>Eukaryota</taxon>
        <taxon>Metazoa</taxon>
        <taxon>Spiralia</taxon>
        <taxon>Lophotrochozoa</taxon>
        <taxon>Platyhelminthes</taxon>
        <taxon>Monogenea</taxon>
        <taxon>Monopisthocotylea</taxon>
        <taxon>Dactylogyridea</taxon>
        <taxon>Ancyrocephalidae</taxon>
        <taxon>Cichlidogyrus</taxon>
    </lineage>
</organism>
<dbReference type="SUPFAM" id="SSF53098">
    <property type="entry name" value="Ribonuclease H-like"/>
    <property type="match status" value="1"/>
</dbReference>
<sequence length="130" mass="14595">LRIGGHCSNPCSNKNASCEGMFWLVAMTPTTADDHMKTLDKTGCDNECRLKTLLVYLEEPLMKMESSSFVQAFIKSPRLHKVAIFFNTQMASSAESERLFSTAKRILTPHRLNASDETLEAQILLLNNNK</sequence>
<name>A0ABD2PW82_9PLAT</name>
<dbReference type="EMBL" id="JBJKFK010002076">
    <property type="protein sequence ID" value="KAL3311675.1"/>
    <property type="molecule type" value="Genomic_DNA"/>
</dbReference>
<gene>
    <name evidence="2" type="ORF">Ciccas_009742</name>
</gene>
<feature type="domain" description="HAT C-terminal dimerisation" evidence="1">
    <location>
        <begin position="55"/>
        <end position="125"/>
    </location>
</feature>
<evidence type="ECO:0000313" key="3">
    <source>
        <dbReference type="Proteomes" id="UP001626550"/>
    </source>
</evidence>
<proteinExistence type="predicted"/>
<dbReference type="Proteomes" id="UP001626550">
    <property type="component" value="Unassembled WGS sequence"/>
</dbReference>